<organism evidence="1 2">
    <name type="scientific">Vibrio agarivorans</name>
    <dbReference type="NCBI Taxonomy" id="153622"/>
    <lineage>
        <taxon>Bacteria</taxon>
        <taxon>Pseudomonadati</taxon>
        <taxon>Pseudomonadota</taxon>
        <taxon>Gammaproteobacteria</taxon>
        <taxon>Vibrionales</taxon>
        <taxon>Vibrionaceae</taxon>
        <taxon>Vibrio</taxon>
    </lineage>
</organism>
<dbReference type="SFLD" id="SFLDG01129">
    <property type="entry name" value="C1.5:_HAD__Beta-PGM__Phosphata"/>
    <property type="match status" value="1"/>
</dbReference>
<dbReference type="InterPro" id="IPR023198">
    <property type="entry name" value="PGP-like_dom2"/>
</dbReference>
<dbReference type="InterPro" id="IPR006439">
    <property type="entry name" value="HAD-SF_hydro_IA"/>
</dbReference>
<keyword evidence="2" id="KW-1185">Reference proteome</keyword>
<dbReference type="InterPro" id="IPR023214">
    <property type="entry name" value="HAD_sf"/>
</dbReference>
<dbReference type="InterPro" id="IPR041492">
    <property type="entry name" value="HAD_2"/>
</dbReference>
<dbReference type="NCBIfam" id="TIGR01509">
    <property type="entry name" value="HAD-SF-IA-v3"/>
    <property type="match status" value="1"/>
</dbReference>
<dbReference type="PANTHER" id="PTHR18901">
    <property type="entry name" value="2-DEOXYGLUCOSE-6-PHOSPHATE PHOSPHATASE 2"/>
    <property type="match status" value="1"/>
</dbReference>
<proteinExistence type="predicted"/>
<dbReference type="EMBL" id="JAUEOZ010000001">
    <property type="protein sequence ID" value="MDN2480180.1"/>
    <property type="molecule type" value="Genomic_DNA"/>
</dbReference>
<dbReference type="InterPro" id="IPR036412">
    <property type="entry name" value="HAD-like_sf"/>
</dbReference>
<dbReference type="SFLD" id="SFLDG01135">
    <property type="entry name" value="C1.5.6:_HAD__Beta-PGM__Phospha"/>
    <property type="match status" value="1"/>
</dbReference>
<dbReference type="Pfam" id="PF13419">
    <property type="entry name" value="HAD_2"/>
    <property type="match status" value="1"/>
</dbReference>
<protein>
    <submittedName>
        <fullName evidence="1">HAD family phosphatase</fullName>
    </submittedName>
</protein>
<accession>A0ABT7XWQ3</accession>
<dbReference type="RefSeq" id="WP_289960475.1">
    <property type="nucleotide sequence ID" value="NZ_JAUEOZ010000001.1"/>
</dbReference>
<gene>
    <name evidence="1" type="ORF">QWJ08_02020</name>
</gene>
<dbReference type="SFLD" id="SFLDS00003">
    <property type="entry name" value="Haloacid_Dehalogenase"/>
    <property type="match status" value="1"/>
</dbReference>
<name>A0ABT7XWQ3_9VIBR</name>
<dbReference type="Gene3D" id="3.40.50.1000">
    <property type="entry name" value="HAD superfamily/HAD-like"/>
    <property type="match status" value="1"/>
</dbReference>
<dbReference type="CDD" id="cd07505">
    <property type="entry name" value="HAD_BPGM-like"/>
    <property type="match status" value="1"/>
</dbReference>
<dbReference type="Proteomes" id="UP001169719">
    <property type="component" value="Unassembled WGS sequence"/>
</dbReference>
<evidence type="ECO:0000313" key="2">
    <source>
        <dbReference type="Proteomes" id="UP001169719"/>
    </source>
</evidence>
<dbReference type="PRINTS" id="PR00413">
    <property type="entry name" value="HADHALOGNASE"/>
</dbReference>
<reference evidence="1" key="1">
    <citation type="submission" date="2024-05" db="EMBL/GenBank/DDBJ databases">
        <title>Genome Sequences of Four Agar- Degrading Marine Bacteria.</title>
        <authorList>
            <person name="Phillips E.K."/>
            <person name="Shaffer J.C."/>
            <person name="Henson M.W."/>
            <person name="Temperton B."/>
            <person name="Thrash C.J."/>
            <person name="Martin M.O."/>
        </authorList>
    </citation>
    <scope>NUCLEOTIDE SEQUENCE</scope>
    <source>
        <strain evidence="1">EKP203</strain>
    </source>
</reference>
<dbReference type="PANTHER" id="PTHR18901:SF38">
    <property type="entry name" value="PSEUDOURIDINE-5'-PHOSPHATASE"/>
    <property type="match status" value="1"/>
</dbReference>
<evidence type="ECO:0000313" key="1">
    <source>
        <dbReference type="EMBL" id="MDN2480180.1"/>
    </source>
</evidence>
<sequence length="215" mass="24401">MKAVLFDMDGLIFDTEVVYKQSWQHAAREQNLDLTDAFYRNFIGVQDPECERMLVEHFPEHFDITRYKRDRDQHFHTLRAKGIAIKPGFDALFNAIKQRSLPTAIVTSSHQAEVSHNFANTPYLTQFDLIITAEDVEKGKPHPDCYLMACERLGLEAKDCLVLEDSNNGIKAALAAGCQSIMIPDLLPPDEDINERTIVLKSLDEVIDRLPIIAS</sequence>
<dbReference type="SUPFAM" id="SSF56784">
    <property type="entry name" value="HAD-like"/>
    <property type="match status" value="1"/>
</dbReference>
<comment type="caution">
    <text evidence="1">The sequence shown here is derived from an EMBL/GenBank/DDBJ whole genome shotgun (WGS) entry which is preliminary data.</text>
</comment>
<dbReference type="Gene3D" id="1.10.150.240">
    <property type="entry name" value="Putative phosphatase, domain 2"/>
    <property type="match status" value="1"/>
</dbReference>